<dbReference type="Gene3D" id="1.10.3290.10">
    <property type="entry name" value="Fido-like domain"/>
    <property type="match status" value="1"/>
</dbReference>
<reference evidence="3 4" key="1">
    <citation type="submission" date="2018-01" db="EMBL/GenBank/DDBJ databases">
        <title>The draft genome of an aniline degradation strain ANB-1.</title>
        <authorList>
            <person name="Zhang L."/>
            <person name="Jiang J."/>
        </authorList>
    </citation>
    <scope>NUCLEOTIDE SEQUENCE [LARGE SCALE GENOMIC DNA]</scope>
    <source>
        <strain evidence="3 4">ANB-1</strain>
    </source>
</reference>
<organism evidence="3 4">
    <name type="scientific">Achromobacter pulmonis</name>
    <dbReference type="NCBI Taxonomy" id="1389932"/>
    <lineage>
        <taxon>Bacteria</taxon>
        <taxon>Pseudomonadati</taxon>
        <taxon>Pseudomonadota</taxon>
        <taxon>Betaproteobacteria</taxon>
        <taxon>Burkholderiales</taxon>
        <taxon>Alcaligenaceae</taxon>
        <taxon>Achromobacter</taxon>
    </lineage>
</organism>
<dbReference type="InterPro" id="IPR040198">
    <property type="entry name" value="Fido_containing"/>
</dbReference>
<dbReference type="AlphaFoldDB" id="A0A2N8KI77"/>
<keyword evidence="1" id="KW-0067">ATP-binding</keyword>
<keyword evidence="1" id="KW-0547">Nucleotide-binding</keyword>
<feature type="domain" description="Fido" evidence="2">
    <location>
        <begin position="119"/>
        <end position="259"/>
    </location>
</feature>
<sequence>MTIRENILRTSKEYRRAFVDDYVPNRSSLLPTSLAQALADEGGMQGQFPAGTYARRVLEPLLLDLSWSSSRLEGNRYSLLATQELFRLGAAGADLDAVMLLNHKAAIEFMIDAVPAHGLTSAVISNLHAILMQDLLADAQGLGRIRQAVVNIGGSTYMPVQAPSLLQEMFDHILEKARLTKNPVEAAFFLWVNLAYLQPFEDGNKRTSRLSSNIPLMLYNNAPLSFLDVEPHDYAHAMMGVYEHCDVTLAVELFTWAYRRSIRKYAILLDAAGVPDPVRLRFREKLNDVIGQVVRERWTADAAVAALALPEEEVRLLRPMLARELRILDLHNCARYRLPMAQVQRWIDAGRPQ</sequence>
<dbReference type="PANTHER" id="PTHR13504:SF38">
    <property type="entry name" value="FIDO DOMAIN-CONTAINING PROTEIN"/>
    <property type="match status" value="1"/>
</dbReference>
<dbReference type="PROSITE" id="PS51459">
    <property type="entry name" value="FIDO"/>
    <property type="match status" value="1"/>
</dbReference>
<keyword evidence="4" id="KW-1185">Reference proteome</keyword>
<dbReference type="Pfam" id="PF02661">
    <property type="entry name" value="Fic"/>
    <property type="match status" value="1"/>
</dbReference>
<dbReference type="EMBL" id="POQS01000003">
    <property type="protein sequence ID" value="PND33146.1"/>
    <property type="molecule type" value="Genomic_DNA"/>
</dbReference>
<feature type="binding site" evidence="1">
    <location>
        <begin position="202"/>
        <end position="209"/>
    </location>
    <ligand>
        <name>ATP</name>
        <dbReference type="ChEBI" id="CHEBI:30616"/>
    </ligand>
</feature>
<dbReference type="InterPro" id="IPR036597">
    <property type="entry name" value="Fido-like_dom_sf"/>
</dbReference>
<protein>
    <submittedName>
        <fullName evidence="3">Filamentation induced by cAMP protein fic</fullName>
    </submittedName>
</protein>
<accession>A0A2N8KI77</accession>
<evidence type="ECO:0000313" key="4">
    <source>
        <dbReference type="Proteomes" id="UP000235994"/>
    </source>
</evidence>
<dbReference type="GO" id="GO:0005524">
    <property type="term" value="F:ATP binding"/>
    <property type="evidence" value="ECO:0007669"/>
    <property type="project" value="UniProtKB-KW"/>
</dbReference>
<evidence type="ECO:0000256" key="1">
    <source>
        <dbReference type="PIRSR" id="PIRSR640198-2"/>
    </source>
</evidence>
<gene>
    <name evidence="3" type="ORF">C1I89_11595</name>
</gene>
<dbReference type="SUPFAM" id="SSF140931">
    <property type="entry name" value="Fic-like"/>
    <property type="match status" value="1"/>
</dbReference>
<dbReference type="PANTHER" id="PTHR13504">
    <property type="entry name" value="FIDO DOMAIN-CONTAINING PROTEIN DDB_G0283145"/>
    <property type="match status" value="1"/>
</dbReference>
<comment type="caution">
    <text evidence="3">The sequence shown here is derived from an EMBL/GenBank/DDBJ whole genome shotgun (WGS) entry which is preliminary data.</text>
</comment>
<proteinExistence type="predicted"/>
<evidence type="ECO:0000259" key="2">
    <source>
        <dbReference type="PROSITE" id="PS51459"/>
    </source>
</evidence>
<evidence type="ECO:0000313" key="3">
    <source>
        <dbReference type="EMBL" id="PND33146.1"/>
    </source>
</evidence>
<name>A0A2N8KI77_9BURK</name>
<dbReference type="RefSeq" id="WP_102772934.1">
    <property type="nucleotide sequence ID" value="NZ_POQS01000003.1"/>
</dbReference>
<dbReference type="Proteomes" id="UP000235994">
    <property type="component" value="Unassembled WGS sequence"/>
</dbReference>
<dbReference type="InterPro" id="IPR003812">
    <property type="entry name" value="Fido"/>
</dbReference>